<keyword evidence="4" id="KW-0378">Hydrolase</keyword>
<dbReference type="Gene3D" id="3.30.70.360">
    <property type="match status" value="1"/>
</dbReference>
<dbReference type="SUPFAM" id="SSF53187">
    <property type="entry name" value="Zn-dependent exopeptidases"/>
    <property type="match status" value="1"/>
</dbReference>
<dbReference type="InterPro" id="IPR052030">
    <property type="entry name" value="Peptidase_M20/M20A_hydrolases"/>
</dbReference>
<dbReference type="InterPro" id="IPR011650">
    <property type="entry name" value="Peptidase_M20_dimer"/>
</dbReference>
<reference evidence="4 5" key="1">
    <citation type="submission" date="2016-03" db="EMBL/GenBank/DDBJ databases">
        <authorList>
            <person name="Ploux O."/>
        </authorList>
    </citation>
    <scope>NUCLEOTIDE SEQUENCE [LARGE SCALE GENOMIC DNA]</scope>
    <source>
        <strain evidence="4 5">UAMH 11012</strain>
    </source>
</reference>
<dbReference type="SUPFAM" id="SSF55031">
    <property type="entry name" value="Bacterial exopeptidase dimerisation domain"/>
    <property type="match status" value="1"/>
</dbReference>
<evidence type="ECO:0000256" key="1">
    <source>
        <dbReference type="ARBA" id="ARBA00006247"/>
    </source>
</evidence>
<protein>
    <recommendedName>
        <fullName evidence="2">Peptidase M20 domain-containing protein 2</fullName>
    </recommendedName>
</protein>
<dbReference type="GO" id="GO:0016805">
    <property type="term" value="F:dipeptidase activity"/>
    <property type="evidence" value="ECO:0007669"/>
    <property type="project" value="InterPro"/>
</dbReference>
<dbReference type="FunFam" id="3.30.70.360:FF:000004">
    <property type="entry name" value="Peptidase M20 domain-containing protein 2"/>
    <property type="match status" value="1"/>
</dbReference>
<dbReference type="PIRSF" id="PIRSF037226">
    <property type="entry name" value="Amidohydrolase_ACY1L2_prd"/>
    <property type="match status" value="1"/>
</dbReference>
<dbReference type="EMBL" id="FJOG01000003">
    <property type="protein sequence ID" value="CZR53398.1"/>
    <property type="molecule type" value="Genomic_DNA"/>
</dbReference>
<keyword evidence="4" id="KW-0121">Carboxypeptidase</keyword>
<name>A0A1L7WKU4_9HELO</name>
<dbReference type="InterPro" id="IPR002933">
    <property type="entry name" value="Peptidase_M20"/>
</dbReference>
<dbReference type="NCBIfam" id="TIGR01891">
    <property type="entry name" value="amidohydrolases"/>
    <property type="match status" value="1"/>
</dbReference>
<feature type="domain" description="Peptidase M20 dimerisation" evidence="3">
    <location>
        <begin position="199"/>
        <end position="292"/>
    </location>
</feature>
<accession>A0A1L7WKU4</accession>
<dbReference type="PANTHER" id="PTHR30575">
    <property type="entry name" value="PEPTIDASE M20"/>
    <property type="match status" value="1"/>
</dbReference>
<gene>
    <name evidence="4" type="ORF">PAC_03276</name>
</gene>
<dbReference type="InterPro" id="IPR017439">
    <property type="entry name" value="Amidohydrolase"/>
</dbReference>
<sequence>MAPSALPLIEEVQGKGTTSRNVGTDIDRTIENISSTLHEAIKHIYNNPELAFEEFIAHDTLCSFLEQQGFSVTRRAYGVETAFEVLSGEGGRLISINAEYDALPNVGHACGHHLIAAAGVSAFVGIALTLRNNGIPGRVQLLGTPAEESGGGKVSLLNAGAYQGVDAVLMSHPLPGAMIGSDPTLTGIGATNFLAYERWTVEYFGKPTHASASPWNGINAYDAAVAAHNNIGLLRQQFRPVDRVHGCMLEGPKAANVIGEYTKLTYIARSDTKQAVATLEKRVLACFEAAALATSCEVKITRGVGYADVVNNKTLCERYAELGNAMVGQKIKVMDNREGLGSTDFGNVSHALPGMHSMFAIDCPTGTGCHQHGFQSATGTEESYRRALKTGSLLARTGMDLIVDERLFETVRKEWEQNMKARGKEI</sequence>
<dbReference type="AlphaFoldDB" id="A0A1L7WKU4"/>
<dbReference type="PANTHER" id="PTHR30575:SF0">
    <property type="entry name" value="XAA-ARG DIPEPTIDASE"/>
    <property type="match status" value="1"/>
</dbReference>
<dbReference type="Proteomes" id="UP000184330">
    <property type="component" value="Unassembled WGS sequence"/>
</dbReference>
<dbReference type="Gene3D" id="3.40.630.10">
    <property type="entry name" value="Zn peptidases"/>
    <property type="match status" value="1"/>
</dbReference>
<comment type="similarity">
    <text evidence="1 2">Belongs to the peptidase M20A family.</text>
</comment>
<dbReference type="GO" id="GO:0004180">
    <property type="term" value="F:carboxypeptidase activity"/>
    <property type="evidence" value="ECO:0007669"/>
    <property type="project" value="UniProtKB-KW"/>
</dbReference>
<dbReference type="CDD" id="cd05672">
    <property type="entry name" value="M20_ACY1L2-like"/>
    <property type="match status" value="1"/>
</dbReference>
<evidence type="ECO:0000256" key="2">
    <source>
        <dbReference type="PIRNR" id="PIRNR037226"/>
    </source>
</evidence>
<dbReference type="Pfam" id="PF07687">
    <property type="entry name" value="M20_dimer"/>
    <property type="match status" value="1"/>
</dbReference>
<evidence type="ECO:0000259" key="3">
    <source>
        <dbReference type="Pfam" id="PF07687"/>
    </source>
</evidence>
<dbReference type="Pfam" id="PF01546">
    <property type="entry name" value="Peptidase_M20"/>
    <property type="match status" value="1"/>
</dbReference>
<evidence type="ECO:0000313" key="5">
    <source>
        <dbReference type="Proteomes" id="UP000184330"/>
    </source>
</evidence>
<evidence type="ECO:0000313" key="4">
    <source>
        <dbReference type="EMBL" id="CZR53398.1"/>
    </source>
</evidence>
<keyword evidence="4" id="KW-0645">Protease</keyword>
<dbReference type="InterPro" id="IPR017144">
    <property type="entry name" value="Xaa-Arg_dipeptidase"/>
</dbReference>
<dbReference type="InterPro" id="IPR036264">
    <property type="entry name" value="Bact_exopeptidase_dim_dom"/>
</dbReference>
<dbReference type="OrthoDB" id="6119954at2759"/>
<proteinExistence type="inferred from homology"/>
<organism evidence="4 5">
    <name type="scientific">Phialocephala subalpina</name>
    <dbReference type="NCBI Taxonomy" id="576137"/>
    <lineage>
        <taxon>Eukaryota</taxon>
        <taxon>Fungi</taxon>
        <taxon>Dikarya</taxon>
        <taxon>Ascomycota</taxon>
        <taxon>Pezizomycotina</taxon>
        <taxon>Leotiomycetes</taxon>
        <taxon>Helotiales</taxon>
        <taxon>Mollisiaceae</taxon>
        <taxon>Phialocephala</taxon>
        <taxon>Phialocephala fortinii species complex</taxon>
    </lineage>
</organism>
<keyword evidence="5" id="KW-1185">Reference proteome</keyword>